<evidence type="ECO:0000313" key="12">
    <source>
        <dbReference type="Proteomes" id="UP000572051"/>
    </source>
</evidence>
<evidence type="ECO:0000256" key="5">
    <source>
        <dbReference type="ARBA" id="ARBA00023002"/>
    </source>
</evidence>
<dbReference type="PROSITE" id="PS51384">
    <property type="entry name" value="FAD_FR"/>
    <property type="match status" value="1"/>
</dbReference>
<dbReference type="GO" id="GO:0051537">
    <property type="term" value="F:2 iron, 2 sulfur cluster binding"/>
    <property type="evidence" value="ECO:0007669"/>
    <property type="project" value="UniProtKB-KW"/>
</dbReference>
<keyword evidence="3" id="KW-0001">2Fe-2S</keyword>
<comment type="cofactor">
    <cofactor evidence="1">
        <name>FAD</name>
        <dbReference type="ChEBI" id="CHEBI:57692"/>
    </cofactor>
</comment>
<sequence length="402" mass="42417">MSAADRPGAAGRPEARDTGDTGDTADTGGAADAGAPDGSATGDRVRHSAARYAHPRPPVALFRRSGPDRLMLGLQGLASAVEPLTARLPPGHRVPEPAGDLRVRVARVERPVPDVAVLTLVPDRPGDRLPAWQPGHHVDVVLAGGVVRQYSLNGDPRDRDRYRIAVRRVPGGTGSALVHALAEGDTLGLRGPRNAFPFARAERYLFVAGGIGLTPILPMVWAAHRARAPFRLVYTGRSRASMPFVDELPEGADTAVRPDDEYGPPDPARILGGLAEGTAVYVCGPAPLIDALRGHVPPGTPFFSERFAPAPITAGAAFEVRLGRDGPVVPVAADESALEAVRRVRPRTAYSCRQGFCGTCRVGLLEGEPEHRDRPTGGSPRGAEFALCVSRAGEGERIVLDV</sequence>
<gene>
    <name evidence="11" type="ORF">HNR10_002017</name>
</gene>
<dbReference type="Gene3D" id="3.10.20.30">
    <property type="match status" value="1"/>
</dbReference>
<comment type="caution">
    <text evidence="11">The sequence shown here is derived from an EMBL/GenBank/DDBJ whole genome shotgun (WGS) entry which is preliminary data.</text>
</comment>
<dbReference type="PROSITE" id="PS00197">
    <property type="entry name" value="2FE2S_FER_1"/>
    <property type="match status" value="1"/>
</dbReference>
<name>A0A7Z0ELC1_9ACTN</name>
<dbReference type="InterPro" id="IPR012675">
    <property type="entry name" value="Beta-grasp_dom_sf"/>
</dbReference>
<dbReference type="CDD" id="cd06185">
    <property type="entry name" value="PDR_like"/>
    <property type="match status" value="1"/>
</dbReference>
<dbReference type="PRINTS" id="PR00409">
    <property type="entry name" value="PHDIOXRDTASE"/>
</dbReference>
<keyword evidence="4" id="KW-0479">Metal-binding</keyword>
<organism evidence="11 12">
    <name type="scientific">Nocardiopsis aegyptia</name>
    <dbReference type="NCBI Taxonomy" id="220378"/>
    <lineage>
        <taxon>Bacteria</taxon>
        <taxon>Bacillati</taxon>
        <taxon>Actinomycetota</taxon>
        <taxon>Actinomycetes</taxon>
        <taxon>Streptosporangiales</taxon>
        <taxon>Nocardiopsidaceae</taxon>
        <taxon>Nocardiopsis</taxon>
    </lineage>
</organism>
<dbReference type="SUPFAM" id="SSF63380">
    <property type="entry name" value="Riboflavin synthase domain-like"/>
    <property type="match status" value="1"/>
</dbReference>
<feature type="region of interest" description="Disordered" evidence="8">
    <location>
        <begin position="1"/>
        <end position="61"/>
    </location>
</feature>
<evidence type="ECO:0000256" key="3">
    <source>
        <dbReference type="ARBA" id="ARBA00022714"/>
    </source>
</evidence>
<keyword evidence="12" id="KW-1185">Reference proteome</keyword>
<dbReference type="PANTHER" id="PTHR47354:SF1">
    <property type="entry name" value="CARNITINE MONOOXYGENASE REDUCTASE SUBUNIT"/>
    <property type="match status" value="1"/>
</dbReference>
<dbReference type="PROSITE" id="PS51085">
    <property type="entry name" value="2FE2S_FER_2"/>
    <property type="match status" value="1"/>
</dbReference>
<proteinExistence type="predicted"/>
<evidence type="ECO:0000313" key="11">
    <source>
        <dbReference type="EMBL" id="NYJ34136.1"/>
    </source>
</evidence>
<dbReference type="Gene3D" id="2.40.30.10">
    <property type="entry name" value="Translation factors"/>
    <property type="match status" value="1"/>
</dbReference>
<evidence type="ECO:0000259" key="10">
    <source>
        <dbReference type="PROSITE" id="PS51384"/>
    </source>
</evidence>
<feature type="domain" description="2Fe-2S ferredoxin-type" evidence="9">
    <location>
        <begin position="318"/>
        <end position="402"/>
    </location>
</feature>
<evidence type="ECO:0000256" key="6">
    <source>
        <dbReference type="ARBA" id="ARBA00023004"/>
    </source>
</evidence>
<reference evidence="11 12" key="1">
    <citation type="submission" date="2020-07" db="EMBL/GenBank/DDBJ databases">
        <title>Sequencing the genomes of 1000 actinobacteria strains.</title>
        <authorList>
            <person name="Klenk H.-P."/>
        </authorList>
    </citation>
    <scope>NUCLEOTIDE SEQUENCE [LARGE SCALE GENOMIC DNA]</scope>
    <source>
        <strain evidence="11 12">DSM 44442</strain>
    </source>
</reference>
<dbReference type="InterPro" id="IPR050415">
    <property type="entry name" value="MRET"/>
</dbReference>
<dbReference type="EMBL" id="JACCFS010000001">
    <property type="protein sequence ID" value="NYJ34136.1"/>
    <property type="molecule type" value="Genomic_DNA"/>
</dbReference>
<dbReference type="InterPro" id="IPR017938">
    <property type="entry name" value="Riboflavin_synthase-like_b-brl"/>
</dbReference>
<feature type="compositionally biased region" description="Low complexity" evidence="8">
    <location>
        <begin position="21"/>
        <end position="42"/>
    </location>
</feature>
<accession>A0A7Z0ELC1</accession>
<dbReference type="InterPro" id="IPR039261">
    <property type="entry name" value="FNR_nucleotide-bd"/>
</dbReference>
<dbReference type="Gene3D" id="3.40.50.80">
    <property type="entry name" value="Nucleotide-binding domain of ferredoxin-NADP reductase (FNR) module"/>
    <property type="match status" value="1"/>
</dbReference>
<evidence type="ECO:0000256" key="8">
    <source>
        <dbReference type="SAM" id="MobiDB-lite"/>
    </source>
</evidence>
<dbReference type="InterPro" id="IPR036010">
    <property type="entry name" value="2Fe-2S_ferredoxin-like_sf"/>
</dbReference>
<dbReference type="Pfam" id="PF00111">
    <property type="entry name" value="Fer2"/>
    <property type="match status" value="1"/>
</dbReference>
<dbReference type="AlphaFoldDB" id="A0A7Z0ELC1"/>
<keyword evidence="6" id="KW-0408">Iron</keyword>
<dbReference type="GO" id="GO:0016491">
    <property type="term" value="F:oxidoreductase activity"/>
    <property type="evidence" value="ECO:0007669"/>
    <property type="project" value="UniProtKB-KW"/>
</dbReference>
<dbReference type="GO" id="GO:0046872">
    <property type="term" value="F:metal ion binding"/>
    <property type="evidence" value="ECO:0007669"/>
    <property type="project" value="UniProtKB-KW"/>
</dbReference>
<dbReference type="SUPFAM" id="SSF54292">
    <property type="entry name" value="2Fe-2S ferredoxin-like"/>
    <property type="match status" value="1"/>
</dbReference>
<evidence type="ECO:0000256" key="2">
    <source>
        <dbReference type="ARBA" id="ARBA00022630"/>
    </source>
</evidence>
<dbReference type="InterPro" id="IPR001041">
    <property type="entry name" value="2Fe-2S_ferredoxin-type"/>
</dbReference>
<dbReference type="InterPro" id="IPR008333">
    <property type="entry name" value="Cbr1-like_FAD-bd_dom"/>
</dbReference>
<dbReference type="Proteomes" id="UP000572051">
    <property type="component" value="Unassembled WGS sequence"/>
</dbReference>
<dbReference type="Pfam" id="PF00970">
    <property type="entry name" value="FAD_binding_6"/>
    <property type="match status" value="1"/>
</dbReference>
<dbReference type="SUPFAM" id="SSF52343">
    <property type="entry name" value="Ferredoxin reductase-like, C-terminal NADP-linked domain"/>
    <property type="match status" value="1"/>
</dbReference>
<evidence type="ECO:0000256" key="4">
    <source>
        <dbReference type="ARBA" id="ARBA00022723"/>
    </source>
</evidence>
<evidence type="ECO:0000259" key="9">
    <source>
        <dbReference type="PROSITE" id="PS51085"/>
    </source>
</evidence>
<keyword evidence="2" id="KW-0285">Flavoprotein</keyword>
<evidence type="ECO:0000256" key="7">
    <source>
        <dbReference type="ARBA" id="ARBA00023014"/>
    </source>
</evidence>
<protein>
    <submittedName>
        <fullName evidence="11">Ferredoxin-NADP reductase</fullName>
    </submittedName>
</protein>
<feature type="domain" description="FAD-binding FR-type" evidence="10">
    <location>
        <begin position="98"/>
        <end position="199"/>
    </location>
</feature>
<dbReference type="RefSeq" id="WP_376769746.1">
    <property type="nucleotide sequence ID" value="NZ_JACCFS010000001.1"/>
</dbReference>
<dbReference type="InterPro" id="IPR006058">
    <property type="entry name" value="2Fe2S_fd_BS"/>
</dbReference>
<keyword evidence="7" id="KW-0411">Iron-sulfur</keyword>
<evidence type="ECO:0000256" key="1">
    <source>
        <dbReference type="ARBA" id="ARBA00001974"/>
    </source>
</evidence>
<dbReference type="CDD" id="cd00207">
    <property type="entry name" value="fer2"/>
    <property type="match status" value="1"/>
</dbReference>
<dbReference type="InterPro" id="IPR017927">
    <property type="entry name" value="FAD-bd_FR_type"/>
</dbReference>
<keyword evidence="5" id="KW-0560">Oxidoreductase</keyword>
<dbReference type="PANTHER" id="PTHR47354">
    <property type="entry name" value="NADH OXIDOREDUCTASE HCR"/>
    <property type="match status" value="1"/>
</dbReference>